<feature type="domain" description="Ribbon-helix-helix protein CopG" evidence="1">
    <location>
        <begin position="17"/>
        <end position="52"/>
    </location>
</feature>
<dbReference type="EMBL" id="JMQA01000052">
    <property type="protein sequence ID" value="KFM93515.1"/>
    <property type="molecule type" value="Genomic_DNA"/>
</dbReference>
<evidence type="ECO:0000313" key="2">
    <source>
        <dbReference type="EMBL" id="KFM93515.1"/>
    </source>
</evidence>
<dbReference type="InterPro" id="IPR002145">
    <property type="entry name" value="CopG"/>
</dbReference>
<dbReference type="OrthoDB" id="2639393at2"/>
<dbReference type="RefSeq" id="WP_115311264.1">
    <property type="nucleotide sequence ID" value="NZ_JAHAJO010000100.1"/>
</dbReference>
<dbReference type="PATRIC" id="fig|44252.3.peg.6071"/>
<keyword evidence="4" id="KW-1185">Reference proteome</keyword>
<dbReference type="SUPFAM" id="SSF47598">
    <property type="entry name" value="Ribbon-helix-helix"/>
    <property type="match status" value="1"/>
</dbReference>
<dbReference type="Proteomes" id="UP000442469">
    <property type="component" value="Unassembled WGS sequence"/>
</dbReference>
<dbReference type="CDD" id="cd22231">
    <property type="entry name" value="RHH_NikR_HicB-like"/>
    <property type="match status" value="1"/>
</dbReference>
<accession>A0A090YN05</accession>
<gene>
    <name evidence="2" type="ORF">DJ90_4885</name>
    <name evidence="3" type="ORF">GNQ08_07265</name>
</gene>
<protein>
    <submittedName>
        <fullName evidence="3">Ribbon-helix-helix protein, CopG family</fullName>
    </submittedName>
    <submittedName>
        <fullName evidence="2">Ribbon-helix-helix, copG family protein</fullName>
    </submittedName>
</protein>
<evidence type="ECO:0000259" key="1">
    <source>
        <dbReference type="Pfam" id="PF01402"/>
    </source>
</evidence>
<dbReference type="GO" id="GO:0006355">
    <property type="term" value="P:regulation of DNA-templated transcription"/>
    <property type="evidence" value="ECO:0007669"/>
    <property type="project" value="InterPro"/>
</dbReference>
<dbReference type="InterPro" id="IPR010985">
    <property type="entry name" value="Ribbon_hlx_hlx"/>
</dbReference>
<dbReference type="AlphaFoldDB" id="A0A090YN05"/>
<comment type="caution">
    <text evidence="2">The sequence shown here is derived from an EMBL/GenBank/DDBJ whole genome shotgun (WGS) entry which is preliminary data.</text>
</comment>
<dbReference type="GeneID" id="77010237"/>
<name>A0A090YN05_PAEMA</name>
<reference evidence="2 4" key="1">
    <citation type="submission" date="2014-04" db="EMBL/GenBank/DDBJ databases">
        <authorList>
            <person name="Bishop-Lilly K.A."/>
            <person name="Broomall S.M."/>
            <person name="Chain P.S."/>
            <person name="Chertkov O."/>
            <person name="Coyne S.R."/>
            <person name="Daligault H.E."/>
            <person name="Davenport K.W."/>
            <person name="Erkkila T."/>
            <person name="Frey K.G."/>
            <person name="Gibbons H.S."/>
            <person name="Gu W."/>
            <person name="Jaissle J."/>
            <person name="Johnson S.L."/>
            <person name="Koroleva G.I."/>
            <person name="Ladner J.T."/>
            <person name="Lo C.-C."/>
            <person name="Minogue T.D."/>
            <person name="Munk C."/>
            <person name="Palacios G.F."/>
            <person name="Redden C.L."/>
            <person name="Rosenzweig C.N."/>
            <person name="Scholz M.B."/>
            <person name="Teshima H."/>
            <person name="Xu Y."/>
        </authorList>
    </citation>
    <scope>NUCLEOTIDE SEQUENCE [LARGE SCALE GENOMIC DNA]</scope>
    <source>
        <strain evidence="2 4">8244</strain>
    </source>
</reference>
<dbReference type="HOGENOM" id="CLU_198307_2_2_9"/>
<evidence type="ECO:0000313" key="3">
    <source>
        <dbReference type="EMBL" id="MUG22220.1"/>
    </source>
</evidence>
<sequence length="56" mass="6557">MADKKMGRPTDNPKPNKITIRMDNDTLEKLDKYCKNNNIERSEGVRQAIHKLDDKK</sequence>
<organism evidence="2 4">
    <name type="scientific">Paenibacillus macerans</name>
    <name type="common">Bacillus macerans</name>
    <dbReference type="NCBI Taxonomy" id="44252"/>
    <lineage>
        <taxon>Bacteria</taxon>
        <taxon>Bacillati</taxon>
        <taxon>Bacillota</taxon>
        <taxon>Bacilli</taxon>
        <taxon>Bacillales</taxon>
        <taxon>Paenibacillaceae</taxon>
        <taxon>Paenibacillus</taxon>
    </lineage>
</organism>
<reference evidence="3 5" key="2">
    <citation type="submission" date="2019-11" db="EMBL/GenBank/DDBJ databases">
        <title>Draft genome sequences of five Paenibacillus species of dairy origin.</title>
        <authorList>
            <person name="Olajide A.M."/>
            <person name="Chen S."/>
            <person name="Lapointe G."/>
        </authorList>
    </citation>
    <scope>NUCLEOTIDE SEQUENCE [LARGE SCALE GENOMIC DNA]</scope>
    <source>
        <strain evidence="3 5">3CT49</strain>
    </source>
</reference>
<dbReference type="Gene3D" id="1.10.1220.10">
    <property type="entry name" value="Met repressor-like"/>
    <property type="match status" value="1"/>
</dbReference>
<proteinExistence type="predicted"/>
<dbReference type="Proteomes" id="UP000029278">
    <property type="component" value="Unassembled WGS sequence"/>
</dbReference>
<evidence type="ECO:0000313" key="5">
    <source>
        <dbReference type="Proteomes" id="UP000442469"/>
    </source>
</evidence>
<dbReference type="InterPro" id="IPR013321">
    <property type="entry name" value="Arc_rbn_hlx_hlx"/>
</dbReference>
<evidence type="ECO:0000313" key="4">
    <source>
        <dbReference type="Proteomes" id="UP000029278"/>
    </source>
</evidence>
<dbReference type="Pfam" id="PF01402">
    <property type="entry name" value="RHH_1"/>
    <property type="match status" value="1"/>
</dbReference>
<dbReference type="EMBL" id="WNZZ01000004">
    <property type="protein sequence ID" value="MUG22220.1"/>
    <property type="molecule type" value="Genomic_DNA"/>
</dbReference>